<protein>
    <submittedName>
        <fullName evidence="2">Chromosome 1 open reading frame 141</fullName>
    </submittedName>
</protein>
<reference evidence="2" key="3">
    <citation type="submission" date="2025-09" db="UniProtKB">
        <authorList>
            <consortium name="Ensembl"/>
        </authorList>
    </citation>
    <scope>IDENTIFICATION</scope>
</reference>
<feature type="compositionally biased region" description="Basic and acidic residues" evidence="1">
    <location>
        <begin position="191"/>
        <end position="207"/>
    </location>
</feature>
<proteinExistence type="predicted"/>
<evidence type="ECO:0000256" key="1">
    <source>
        <dbReference type="SAM" id="MobiDB-lite"/>
    </source>
</evidence>
<dbReference type="PANTHER" id="PTHR36873">
    <property type="entry name" value="HYPOTHETICAL GENE SUPPORTED BY BC079057"/>
    <property type="match status" value="1"/>
</dbReference>
<dbReference type="PANTHER" id="PTHR36873:SF1">
    <property type="entry name" value="HYPOTHETICAL GENE SUPPORTED BY BC079057"/>
    <property type="match status" value="1"/>
</dbReference>
<keyword evidence="3" id="KW-1185">Reference proteome</keyword>
<reference evidence="2 3" key="1">
    <citation type="submission" date="2013-03" db="EMBL/GenBank/DDBJ databases">
        <authorList>
            <person name="Warren W."/>
            <person name="Wilson R.K."/>
        </authorList>
    </citation>
    <scope>NUCLEOTIDE SEQUENCE</scope>
</reference>
<accession>A0A7N9D8A1</accession>
<dbReference type="Pfam" id="PF15078">
    <property type="entry name" value="DUF4545"/>
    <property type="match status" value="1"/>
</dbReference>
<sequence>MAEKILENLDVLDKQAERILARRTKINRLQSEGRKTTMALPLTFDFQLEFEEAIATSASKAISKIKEDKSCSITKSKMHASFKCEPEPRKSNFEKSNLRPFFVQTNIKNKESESTEPVEEHLKSRSIRPYLYLKDTTEMENAMPLNVLHSQHRQACRRSLGSTDFSPMFNIQSNAHKKEKDSTLFTGQIEKKPRKPLDSVGHLEGDRNKRKKSPQMNDFNIKENKSVRNYQLSKYHSVRKKSLLPLCFEDELKNPHAKIISVSPTKTVTSHMEQKDTNPIIFHDSEYVRMLLLTKNRFSSHPLKNENNYPHKRTNFVLERNCEILKSIIGDQSISLFKPQKTMPTAQRKDIQIPMSFKVGHTTVYDKPKRKTNKQTPENRSWNTLYNFSQHFSSLTEQFVGYLDKAVIHEISAQTGKFERMFSIEKPTSIPTSSASPVKCYSKPFKYIYKLNNVTPLDNLLDSSSEILNAS</sequence>
<dbReference type="Proteomes" id="UP000233100">
    <property type="component" value="Chromosome 1"/>
</dbReference>
<gene>
    <name evidence="2" type="primary">C1orf141</name>
</gene>
<dbReference type="GeneTree" id="ENSGT00390000010146"/>
<feature type="region of interest" description="Disordered" evidence="1">
    <location>
        <begin position="191"/>
        <end position="217"/>
    </location>
</feature>
<dbReference type="InterPro" id="IPR027847">
    <property type="entry name" value="DUF4545"/>
</dbReference>
<evidence type="ECO:0000313" key="2">
    <source>
        <dbReference type="Ensembl" id="ENSMFAP00000060252.1"/>
    </source>
</evidence>
<reference evidence="2" key="2">
    <citation type="submission" date="2025-08" db="UniProtKB">
        <authorList>
            <consortium name="Ensembl"/>
        </authorList>
    </citation>
    <scope>IDENTIFICATION</scope>
</reference>
<dbReference type="AlphaFoldDB" id="A0A7N9D8A1"/>
<dbReference type="Ensembl" id="ENSMFAT00000098297.1">
    <property type="protein sequence ID" value="ENSMFAP00000060252.1"/>
    <property type="gene ID" value="ENSMFAG00000044140.2"/>
</dbReference>
<evidence type="ECO:0000313" key="3">
    <source>
        <dbReference type="Proteomes" id="UP000233100"/>
    </source>
</evidence>
<name>A0A7N9D8A1_MACFA</name>
<organism evidence="2 3">
    <name type="scientific">Macaca fascicularis</name>
    <name type="common">Crab-eating macaque</name>
    <name type="synonym">Cynomolgus monkey</name>
    <dbReference type="NCBI Taxonomy" id="9541"/>
    <lineage>
        <taxon>Eukaryota</taxon>
        <taxon>Metazoa</taxon>
        <taxon>Chordata</taxon>
        <taxon>Craniata</taxon>
        <taxon>Vertebrata</taxon>
        <taxon>Euteleostomi</taxon>
        <taxon>Mammalia</taxon>
        <taxon>Eutheria</taxon>
        <taxon>Euarchontoglires</taxon>
        <taxon>Primates</taxon>
        <taxon>Haplorrhini</taxon>
        <taxon>Catarrhini</taxon>
        <taxon>Cercopithecidae</taxon>
        <taxon>Cercopithecinae</taxon>
        <taxon>Macaca</taxon>
    </lineage>
</organism>
<dbReference type="Bgee" id="ENSMFAG00000044140">
    <property type="expression patterns" value="Expressed in multicellular organism"/>
</dbReference>